<name>A0A4R5M0N5_9BURK</name>
<proteinExistence type="inferred from homology"/>
<dbReference type="RefSeq" id="WP_133199131.1">
    <property type="nucleotide sequence ID" value="NZ_JBHUCW010000018.1"/>
</dbReference>
<reference evidence="2 3" key="1">
    <citation type="submission" date="2019-03" db="EMBL/GenBank/DDBJ databases">
        <title>Paraburkholderia sp. 4M-K11, isolated from subtropical forest soil.</title>
        <authorList>
            <person name="Gao Z.-H."/>
            <person name="Qiu L.-H."/>
        </authorList>
    </citation>
    <scope>NUCLEOTIDE SEQUENCE [LARGE SCALE GENOMIC DNA]</scope>
    <source>
        <strain evidence="2 3">4M-K11</strain>
    </source>
</reference>
<comment type="caution">
    <text evidence="2">The sequence shown here is derived from an EMBL/GenBank/DDBJ whole genome shotgun (WGS) entry which is preliminary data.</text>
</comment>
<evidence type="ECO:0000256" key="1">
    <source>
        <dbReference type="ARBA" id="ARBA00009981"/>
    </source>
</evidence>
<dbReference type="EMBL" id="SMRP01000028">
    <property type="protein sequence ID" value="TDG18728.1"/>
    <property type="molecule type" value="Genomic_DNA"/>
</dbReference>
<gene>
    <name evidence="2" type="ORF">EYW47_33640</name>
</gene>
<sequence>METLIPQASVDIEDLKTCLEAIVASADRPVAILQDSKPVALLVSVGLWDTLCETLEDIELCHLVKTRQNDPVVAVKLSDL</sequence>
<organism evidence="2 3">
    <name type="scientific">Paraburkholderia silviterrae</name>
    <dbReference type="NCBI Taxonomy" id="2528715"/>
    <lineage>
        <taxon>Bacteria</taxon>
        <taxon>Pseudomonadati</taxon>
        <taxon>Pseudomonadota</taxon>
        <taxon>Betaproteobacteria</taxon>
        <taxon>Burkholderiales</taxon>
        <taxon>Burkholderiaceae</taxon>
        <taxon>Paraburkholderia</taxon>
    </lineage>
</organism>
<dbReference type="InterPro" id="IPR036165">
    <property type="entry name" value="YefM-like_sf"/>
</dbReference>
<dbReference type="Proteomes" id="UP000295722">
    <property type="component" value="Unassembled WGS sequence"/>
</dbReference>
<comment type="similarity">
    <text evidence="1">Belongs to the phD/YefM antitoxin family.</text>
</comment>
<accession>A0A4R5M0N5</accession>
<keyword evidence="3" id="KW-1185">Reference proteome</keyword>
<evidence type="ECO:0000313" key="2">
    <source>
        <dbReference type="EMBL" id="TDG18728.1"/>
    </source>
</evidence>
<evidence type="ECO:0000313" key="3">
    <source>
        <dbReference type="Proteomes" id="UP000295722"/>
    </source>
</evidence>
<dbReference type="OrthoDB" id="5297687at2"/>
<protein>
    <submittedName>
        <fullName evidence="2">Prevent-host-death protein</fullName>
    </submittedName>
</protein>
<dbReference type="SUPFAM" id="SSF143120">
    <property type="entry name" value="YefM-like"/>
    <property type="match status" value="1"/>
</dbReference>
<dbReference type="AlphaFoldDB" id="A0A4R5M0N5"/>